<gene>
    <name evidence="4" type="primary">dacB</name>
    <name evidence="4" type="ORF">IAC06_04260</name>
</gene>
<proteinExistence type="inferred from homology"/>
<dbReference type="PRINTS" id="PR00922">
    <property type="entry name" value="DADACBPTASE3"/>
</dbReference>
<feature type="signal peptide" evidence="3">
    <location>
        <begin position="1"/>
        <end position="21"/>
    </location>
</feature>
<keyword evidence="3" id="KW-0732">Signal</keyword>
<dbReference type="SUPFAM" id="SSF56601">
    <property type="entry name" value="beta-lactamase/transpeptidase-like"/>
    <property type="match status" value="1"/>
</dbReference>
<comment type="similarity">
    <text evidence="1">Belongs to the peptidase S13 family.</text>
</comment>
<comment type="caution">
    <text evidence="4">The sequence shown here is derived from an EMBL/GenBank/DDBJ whole genome shotgun (WGS) entry which is preliminary data.</text>
</comment>
<evidence type="ECO:0000256" key="2">
    <source>
        <dbReference type="ARBA" id="ARBA00022801"/>
    </source>
</evidence>
<dbReference type="Proteomes" id="UP000823661">
    <property type="component" value="Unassembled WGS sequence"/>
</dbReference>
<dbReference type="EC" id="3.4.16.4" evidence="4"/>
<dbReference type="PANTHER" id="PTHR30023:SF0">
    <property type="entry name" value="PENICILLIN-SENSITIVE CARBOXYPEPTIDASE A"/>
    <property type="match status" value="1"/>
</dbReference>
<keyword evidence="2 4" id="KW-0378">Hydrolase</keyword>
<dbReference type="NCBIfam" id="TIGR00666">
    <property type="entry name" value="PBP4"/>
    <property type="match status" value="1"/>
</dbReference>
<dbReference type="GO" id="GO:0006508">
    <property type="term" value="P:proteolysis"/>
    <property type="evidence" value="ECO:0007669"/>
    <property type="project" value="InterPro"/>
</dbReference>
<evidence type="ECO:0000256" key="3">
    <source>
        <dbReference type="SAM" id="SignalP"/>
    </source>
</evidence>
<keyword evidence="4" id="KW-0121">Carboxypeptidase</keyword>
<evidence type="ECO:0000256" key="1">
    <source>
        <dbReference type="ARBA" id="ARBA00006096"/>
    </source>
</evidence>
<dbReference type="InterPro" id="IPR000667">
    <property type="entry name" value="Peptidase_S13"/>
</dbReference>
<reference evidence="4" key="2">
    <citation type="journal article" date="2021" name="PeerJ">
        <title>Extensive microbial diversity within the chicken gut microbiome revealed by metagenomics and culture.</title>
        <authorList>
            <person name="Gilroy R."/>
            <person name="Ravi A."/>
            <person name="Getino M."/>
            <person name="Pursley I."/>
            <person name="Horton D.L."/>
            <person name="Alikhan N.F."/>
            <person name="Baker D."/>
            <person name="Gharbi K."/>
            <person name="Hall N."/>
            <person name="Watson M."/>
            <person name="Adriaenssens E.M."/>
            <person name="Foster-Nyarko E."/>
            <person name="Jarju S."/>
            <person name="Secka A."/>
            <person name="Antonio M."/>
            <person name="Oren A."/>
            <person name="Chaudhuri R.R."/>
            <person name="La Ragione R."/>
            <person name="Hildebrand F."/>
            <person name="Pallen M.J."/>
        </authorList>
    </citation>
    <scope>NUCLEOTIDE SEQUENCE</scope>
    <source>
        <strain evidence="4">B1-20833</strain>
    </source>
</reference>
<protein>
    <submittedName>
        <fullName evidence="4">D-alanyl-D-alanine carboxypeptidase/D-alanyl-D-alanine-endopeptidase</fullName>
        <ecNumber evidence="4">3.4.16.4</ecNumber>
    </submittedName>
</protein>
<organism evidence="4 5">
    <name type="scientific">Candidatus Cryptobacteroides intestinavium</name>
    <dbReference type="NCBI Taxonomy" id="2840766"/>
    <lineage>
        <taxon>Bacteria</taxon>
        <taxon>Pseudomonadati</taxon>
        <taxon>Bacteroidota</taxon>
        <taxon>Bacteroidia</taxon>
        <taxon>Bacteroidales</taxon>
        <taxon>Candidatus Cryptobacteroides</taxon>
    </lineage>
</organism>
<dbReference type="PANTHER" id="PTHR30023">
    <property type="entry name" value="D-ALANYL-D-ALANINE CARBOXYPEPTIDASE"/>
    <property type="match status" value="1"/>
</dbReference>
<accession>A0A9D9EQA7</accession>
<dbReference type="InterPro" id="IPR012338">
    <property type="entry name" value="Beta-lactam/transpept-like"/>
</dbReference>
<name>A0A9D9EQA7_9BACT</name>
<reference evidence="4" key="1">
    <citation type="submission" date="2020-10" db="EMBL/GenBank/DDBJ databases">
        <authorList>
            <person name="Gilroy R."/>
        </authorList>
    </citation>
    <scope>NUCLEOTIDE SEQUENCE</scope>
    <source>
        <strain evidence="4">B1-20833</strain>
    </source>
</reference>
<dbReference type="Gene3D" id="3.40.710.10">
    <property type="entry name" value="DD-peptidase/beta-lactamase superfamily"/>
    <property type="match status" value="2"/>
</dbReference>
<sequence length="512" mass="55382">MKHTVSLAVICILICSIPALKAEASAAAESGIPEPEGRSCQTAEHIMKEMLKSRDFEGASVSILAIDGAGDTLLCHDSGRLLIPASNMKLVTTALALHSLGGDYMYETRLGYSGSISDGRLDGNLYIIGGGDPTLGSHNMIAVPLDTMFLQWENTIRQAGISEIDGYIIGDGRAFQGMDEHPTWELCDAGTYYGTGAGGLNFYENVKELMVSAGAAPGDPVSIKPGYPETPWLQTMNSAVTGKAGTGNTLYFYPSGFAPVGEMRGTFAVDRRPKTEYAANKFPEYTIAWYFTRYLAGRGLKCTGGPGDLGPVFRPSTDIPPAQDSLKIIGSTMSPSLADIVRVTNTDSNNLYAEAILKTLGKEYCGSGCYDSAYVAIRGLLEEICVTDRRYRICDGSGLSREDLLSAGFICCLLENMMDSYAFEDFFNSLPYPGGRGTLRYYMGSVPDATRQRIRMKSGSMGGVRCFSGYIMPVSGTRDETVIFSILVNGYTTPMARIQRYLFRIIEALASE</sequence>
<dbReference type="AlphaFoldDB" id="A0A9D9EQA7"/>
<dbReference type="Gene3D" id="3.50.80.20">
    <property type="entry name" value="D-Ala-D-Ala carboxypeptidase C, peptidase S13"/>
    <property type="match status" value="1"/>
</dbReference>
<evidence type="ECO:0000313" key="5">
    <source>
        <dbReference type="Proteomes" id="UP000823661"/>
    </source>
</evidence>
<dbReference type="GO" id="GO:0009002">
    <property type="term" value="F:serine-type D-Ala-D-Ala carboxypeptidase activity"/>
    <property type="evidence" value="ECO:0007669"/>
    <property type="project" value="UniProtKB-EC"/>
</dbReference>
<feature type="chain" id="PRO_5039513835" evidence="3">
    <location>
        <begin position="22"/>
        <end position="512"/>
    </location>
</feature>
<evidence type="ECO:0000313" key="4">
    <source>
        <dbReference type="EMBL" id="MBO8452082.1"/>
    </source>
</evidence>
<dbReference type="EMBL" id="JADIMI010000040">
    <property type="protein sequence ID" value="MBO8452082.1"/>
    <property type="molecule type" value="Genomic_DNA"/>
</dbReference>
<dbReference type="GO" id="GO:0000270">
    <property type="term" value="P:peptidoglycan metabolic process"/>
    <property type="evidence" value="ECO:0007669"/>
    <property type="project" value="TreeGrafter"/>
</dbReference>
<keyword evidence="4" id="KW-0645">Protease</keyword>
<dbReference type="Pfam" id="PF02113">
    <property type="entry name" value="Peptidase_S13"/>
    <property type="match status" value="1"/>
</dbReference>